<keyword evidence="2" id="KW-1185">Reference proteome</keyword>
<dbReference type="Proteomes" id="UP001239111">
    <property type="component" value="Chromosome 4"/>
</dbReference>
<sequence length="880" mass="99612">MDDQVRSASDSYESSLSFKQKKLLDFVKLALFQIACFKNNQQAVREFLELKFPLDCRSSFDIEEWKGFTPLHFSVSGPRGSTVDLLIRSKADILAVDEKGRTPIHLAFRNDGDENYFLMRNCYLLETWLSSLVDKVFSNLEDQYGLNFFHILCCGRYNDNSNKLTNAVKFILKSNVDINYSVSLYDPDYPGYTALHFAVRNSRLDITKLLLEHGADLTKTNKEGSTPLHMVLDHSILQAYRFSGTFSQRKKERIEIVKLLVNRGADVDVRDLKGCTPLHHAFSSVSPETKNDQSLVQLLLSKSKLDSNYIDSHGLSYLHIASSMDLAAVKTLLGKTEKSSLDCCIDADAEFKSGHSPLHLAVSFGKVDIVEYLLDQGADPNMGTHDKKKLTPLHLACTFTHSECYPYDERHRKNSSTSDVEQLHESGKINIVELLLVYGASANKKDSSGNSPLLVACTFPEHNFATFHSVSYILEQIYDDQRTIIEKCLHYKADVHLLNNDGDSVLHLIAGQQVRGGFPQRKMLAEKMLKKGVKINAVNKTKLTPLHVAVKNSVDLRWDTSLIELFLEYGADVNAISREGGILHIAVNKFVCGDQSNEIIFPYLINLPEIDLNIQTTDFGNTPLHVAGNLFASSITSFQYLYVPGGELHVKRKCFCIEELLNAGANVNILNVDGLTPLHKVFQWLMMDSSRSHPRHLDYFTYFMTHMKKLEKMNVFIGEKVKESLTQLSKVDLEKSLAIEISIDEESEKLKSKMVDQYTSYYEILLKDANGMSKHVKNENFKEMISSPDLSIDFPLFHAILKRKFEAGLARSLLLESAKEALETVLQVFWPYSCTEHILEYLSNDNLKSLIKSVSVEKSLKRKRDCLPSINDTRSKIAKM</sequence>
<gene>
    <name evidence="1" type="ORF">QAD02_006337</name>
</gene>
<reference evidence="1" key="1">
    <citation type="submission" date="2023-04" db="EMBL/GenBank/DDBJ databases">
        <title>A chromosome-level genome assembly of the parasitoid wasp Eretmocerus hayati.</title>
        <authorList>
            <person name="Zhong Y."/>
            <person name="Liu S."/>
            <person name="Liu Y."/>
        </authorList>
    </citation>
    <scope>NUCLEOTIDE SEQUENCE</scope>
    <source>
        <strain evidence="1">ZJU_SS_LIU_2023</strain>
    </source>
</reference>
<name>A0ACC2N0L7_9HYME</name>
<dbReference type="EMBL" id="CM056744">
    <property type="protein sequence ID" value="KAJ8664675.1"/>
    <property type="molecule type" value="Genomic_DNA"/>
</dbReference>
<evidence type="ECO:0000313" key="1">
    <source>
        <dbReference type="EMBL" id="KAJ8664675.1"/>
    </source>
</evidence>
<organism evidence="1 2">
    <name type="scientific">Eretmocerus hayati</name>
    <dbReference type="NCBI Taxonomy" id="131215"/>
    <lineage>
        <taxon>Eukaryota</taxon>
        <taxon>Metazoa</taxon>
        <taxon>Ecdysozoa</taxon>
        <taxon>Arthropoda</taxon>
        <taxon>Hexapoda</taxon>
        <taxon>Insecta</taxon>
        <taxon>Pterygota</taxon>
        <taxon>Neoptera</taxon>
        <taxon>Endopterygota</taxon>
        <taxon>Hymenoptera</taxon>
        <taxon>Apocrita</taxon>
        <taxon>Proctotrupomorpha</taxon>
        <taxon>Chalcidoidea</taxon>
        <taxon>Aphelinidae</taxon>
        <taxon>Aphelininae</taxon>
        <taxon>Eretmocerus</taxon>
    </lineage>
</organism>
<evidence type="ECO:0000313" key="2">
    <source>
        <dbReference type="Proteomes" id="UP001239111"/>
    </source>
</evidence>
<protein>
    <submittedName>
        <fullName evidence="1">Uncharacterized protein</fullName>
    </submittedName>
</protein>
<proteinExistence type="predicted"/>
<accession>A0ACC2N0L7</accession>
<comment type="caution">
    <text evidence="1">The sequence shown here is derived from an EMBL/GenBank/DDBJ whole genome shotgun (WGS) entry which is preliminary data.</text>
</comment>